<dbReference type="InterPro" id="IPR002509">
    <property type="entry name" value="NODB_dom"/>
</dbReference>
<dbReference type="Gene3D" id="3.20.20.370">
    <property type="entry name" value="Glycoside hydrolase/deacetylase"/>
    <property type="match status" value="1"/>
</dbReference>
<dbReference type="InParanoid" id="A0A1J7ILX9"/>
<evidence type="ECO:0000313" key="3">
    <source>
        <dbReference type="Proteomes" id="UP000182658"/>
    </source>
</evidence>
<gene>
    <name evidence="2" type="ORF">CONLIGDRAFT_386853</name>
</gene>
<dbReference type="PROSITE" id="PS51677">
    <property type="entry name" value="NODB"/>
    <property type="match status" value="1"/>
</dbReference>
<feature type="domain" description="NodB homology" evidence="1">
    <location>
        <begin position="74"/>
        <end position="309"/>
    </location>
</feature>
<dbReference type="EMBL" id="KV875098">
    <property type="protein sequence ID" value="OIW28583.1"/>
    <property type="molecule type" value="Genomic_DNA"/>
</dbReference>
<dbReference type="Pfam" id="PF01522">
    <property type="entry name" value="Polysacc_deac_1"/>
    <property type="match status" value="1"/>
</dbReference>
<dbReference type="PANTHER" id="PTHR43123:SF1">
    <property type="entry name" value="POLYSACCHARIDE DEACETYLASE-RELATED"/>
    <property type="match status" value="1"/>
</dbReference>
<keyword evidence="2" id="KW-0378">Hydrolase</keyword>
<dbReference type="PANTHER" id="PTHR43123">
    <property type="entry name" value="POLYSACCHARIDE DEACETYLASE-RELATED"/>
    <property type="match status" value="1"/>
</dbReference>
<dbReference type="GO" id="GO:0016810">
    <property type="term" value="F:hydrolase activity, acting on carbon-nitrogen (but not peptide) bonds"/>
    <property type="evidence" value="ECO:0007669"/>
    <property type="project" value="InterPro"/>
</dbReference>
<dbReference type="InterPro" id="IPR011330">
    <property type="entry name" value="Glyco_hydro/deAcase_b/a-brl"/>
</dbReference>
<sequence length="331" mass="36764">MVIQDHKYDFPRDLLGYGERGRNAEWPNGARIAVSICLNYEEGAESTVLNGDARSETHNWEKAGSAPFLSARQPNVESDYDYGSRSGIWRLLRLLAVHSFKVTILAVGQALTMNPAVAQACVAAGHEIAGHGYRYLDNRDLSPEQEKAELKLAIKAIQTTAGVDPQGWYVGRITPNSAGVVWEAFEEMGLTLEWEGDYYGDDVPVWVDLPPALAEKRRARGGGPAAEVGLLHIPYSYDNNDMKFHMAADGLGGASFFEYLRDAFDMLYEEGGKMMSIGIHPRIVGKPGRARQLKGFLDYIAEKPDVWVCTRAEIAQHWRTRFPYQPPVASS</sequence>
<protein>
    <submittedName>
        <fullName evidence="2">Glycoside hydrolase/deacetylase</fullName>
    </submittedName>
</protein>
<evidence type="ECO:0000259" key="1">
    <source>
        <dbReference type="PROSITE" id="PS51677"/>
    </source>
</evidence>
<reference evidence="2 3" key="1">
    <citation type="submission" date="2016-10" db="EMBL/GenBank/DDBJ databases">
        <title>Draft genome sequence of Coniochaeta ligniaria NRRL30616, a lignocellulolytic fungus for bioabatement of inhibitors in plant biomass hydrolysates.</title>
        <authorList>
            <consortium name="DOE Joint Genome Institute"/>
            <person name="Jimenez D.J."/>
            <person name="Hector R.E."/>
            <person name="Riley R."/>
            <person name="Sun H."/>
            <person name="Grigoriev I.V."/>
            <person name="Van Elsas J.D."/>
            <person name="Nichols N.N."/>
        </authorList>
    </citation>
    <scope>NUCLEOTIDE SEQUENCE [LARGE SCALE GENOMIC DNA]</scope>
    <source>
        <strain evidence="2 3">NRRL 30616</strain>
    </source>
</reference>
<dbReference type="AlphaFoldDB" id="A0A1J7ILX9"/>
<keyword evidence="3" id="KW-1185">Reference proteome</keyword>
<organism evidence="2 3">
    <name type="scientific">Coniochaeta ligniaria NRRL 30616</name>
    <dbReference type="NCBI Taxonomy" id="1408157"/>
    <lineage>
        <taxon>Eukaryota</taxon>
        <taxon>Fungi</taxon>
        <taxon>Dikarya</taxon>
        <taxon>Ascomycota</taxon>
        <taxon>Pezizomycotina</taxon>
        <taxon>Sordariomycetes</taxon>
        <taxon>Sordariomycetidae</taxon>
        <taxon>Coniochaetales</taxon>
        <taxon>Coniochaetaceae</taxon>
        <taxon>Coniochaeta</taxon>
    </lineage>
</organism>
<dbReference type="SUPFAM" id="SSF88713">
    <property type="entry name" value="Glycoside hydrolase/deacetylase"/>
    <property type="match status" value="1"/>
</dbReference>
<dbReference type="GO" id="GO:0005975">
    <property type="term" value="P:carbohydrate metabolic process"/>
    <property type="evidence" value="ECO:0007669"/>
    <property type="project" value="InterPro"/>
</dbReference>
<accession>A0A1J7ILX9</accession>
<dbReference type="OrthoDB" id="9970124at2759"/>
<dbReference type="Proteomes" id="UP000182658">
    <property type="component" value="Unassembled WGS sequence"/>
</dbReference>
<evidence type="ECO:0000313" key="2">
    <source>
        <dbReference type="EMBL" id="OIW28583.1"/>
    </source>
</evidence>
<proteinExistence type="predicted"/>
<name>A0A1J7ILX9_9PEZI</name>